<evidence type="ECO:0000313" key="2">
    <source>
        <dbReference type="EMBL" id="VDM96164.1"/>
    </source>
</evidence>
<name>A0A182ETJ0_ONCOC</name>
<protein>
    <submittedName>
        <fullName evidence="4">TLE_N domain-containing protein</fullName>
    </submittedName>
</protein>
<organism evidence="4">
    <name type="scientific">Onchocerca ochengi</name>
    <name type="common">Filarial nematode worm</name>
    <dbReference type="NCBI Taxonomy" id="42157"/>
    <lineage>
        <taxon>Eukaryota</taxon>
        <taxon>Metazoa</taxon>
        <taxon>Ecdysozoa</taxon>
        <taxon>Nematoda</taxon>
        <taxon>Chromadorea</taxon>
        <taxon>Rhabditida</taxon>
        <taxon>Spirurina</taxon>
        <taxon>Spiruromorpha</taxon>
        <taxon>Filarioidea</taxon>
        <taxon>Onchocercidae</taxon>
        <taxon>Onchocerca</taxon>
    </lineage>
</organism>
<feature type="compositionally biased region" description="Basic and acidic residues" evidence="1">
    <location>
        <begin position="34"/>
        <end position="46"/>
    </location>
</feature>
<dbReference type="EMBL" id="UYRW01008027">
    <property type="protein sequence ID" value="VDM96164.1"/>
    <property type="molecule type" value="Genomic_DNA"/>
</dbReference>
<accession>A0A182ETJ0</accession>
<dbReference type="Proteomes" id="UP000271087">
    <property type="component" value="Unassembled WGS sequence"/>
</dbReference>
<feature type="region of interest" description="Disordered" evidence="1">
    <location>
        <begin position="25"/>
        <end position="64"/>
    </location>
</feature>
<keyword evidence="3" id="KW-1185">Reference proteome</keyword>
<gene>
    <name evidence="2" type="ORF">NOO_LOCUS11465</name>
</gene>
<reference evidence="4" key="1">
    <citation type="submission" date="2016-06" db="UniProtKB">
        <authorList>
            <consortium name="WormBaseParasite"/>
        </authorList>
    </citation>
    <scope>IDENTIFICATION</scope>
</reference>
<sequence length="200" mass="22556">MPHRRLLIRPINSLYPLEVGAVSNSRSQSPVLDKSTHESKQEEPITRRTRSATRNRVPGPTPEQNFTATTVAVCTRTHVRIPAIRCYNITRTVCTKAFLRLSLSVISDKMTTSATSTHFCKTLDDQKKHNGKASSNLTPEGQIIMMKTSLQEVTHPENTRFQSIVYSLQQEFNQRLSLMYLAKLPKSEQPTVVDGMDVSQ</sequence>
<evidence type="ECO:0000256" key="1">
    <source>
        <dbReference type="SAM" id="MobiDB-lite"/>
    </source>
</evidence>
<reference evidence="2 3" key="2">
    <citation type="submission" date="2018-08" db="EMBL/GenBank/DDBJ databases">
        <authorList>
            <person name="Laetsch R D."/>
            <person name="Stevens L."/>
            <person name="Kumar S."/>
            <person name="Blaxter L. M."/>
        </authorList>
    </citation>
    <scope>NUCLEOTIDE SEQUENCE [LARGE SCALE GENOMIC DNA]</scope>
</reference>
<evidence type="ECO:0000313" key="4">
    <source>
        <dbReference type="WBParaSite" id="nOo.2.0.1.t11465-RA"/>
    </source>
</evidence>
<evidence type="ECO:0000313" key="3">
    <source>
        <dbReference type="Proteomes" id="UP000271087"/>
    </source>
</evidence>
<dbReference type="WBParaSite" id="nOo.2.0.1.t11465-RA">
    <property type="protein sequence ID" value="nOo.2.0.1.t11465-RA"/>
    <property type="gene ID" value="nOo.2.0.1.g11465"/>
</dbReference>
<proteinExistence type="predicted"/>
<dbReference type="STRING" id="42157.A0A182ETJ0"/>
<dbReference type="AlphaFoldDB" id="A0A182ETJ0"/>